<evidence type="ECO:0000256" key="1">
    <source>
        <dbReference type="SAM" id="MobiDB-lite"/>
    </source>
</evidence>
<feature type="compositionally biased region" description="Polar residues" evidence="1">
    <location>
        <begin position="37"/>
        <end position="50"/>
    </location>
</feature>
<organism evidence="2 3">
    <name type="scientific">Mucor saturninus</name>
    <dbReference type="NCBI Taxonomy" id="64648"/>
    <lineage>
        <taxon>Eukaryota</taxon>
        <taxon>Fungi</taxon>
        <taxon>Fungi incertae sedis</taxon>
        <taxon>Mucoromycota</taxon>
        <taxon>Mucoromycotina</taxon>
        <taxon>Mucoromycetes</taxon>
        <taxon>Mucorales</taxon>
        <taxon>Mucorineae</taxon>
        <taxon>Mucoraceae</taxon>
        <taxon>Mucor</taxon>
    </lineage>
</organism>
<dbReference type="AlphaFoldDB" id="A0A8H7RHE9"/>
<gene>
    <name evidence="2" type="ORF">INT47_002407</name>
</gene>
<accession>A0A8H7RHE9</accession>
<reference evidence="2" key="1">
    <citation type="submission" date="2020-12" db="EMBL/GenBank/DDBJ databases">
        <title>Metabolic potential, ecology and presence of endohyphal bacteria is reflected in genomic diversity of Mucoromycotina.</title>
        <authorList>
            <person name="Muszewska A."/>
            <person name="Okrasinska A."/>
            <person name="Steczkiewicz K."/>
            <person name="Drgas O."/>
            <person name="Orlowska M."/>
            <person name="Perlinska-Lenart U."/>
            <person name="Aleksandrzak-Piekarczyk T."/>
            <person name="Szatraj K."/>
            <person name="Zielenkiewicz U."/>
            <person name="Pilsyk S."/>
            <person name="Malc E."/>
            <person name="Mieczkowski P."/>
            <person name="Kruszewska J.S."/>
            <person name="Biernat P."/>
            <person name="Pawlowska J."/>
        </authorList>
    </citation>
    <scope>NUCLEOTIDE SEQUENCE</scope>
    <source>
        <strain evidence="2">WA0000017839</strain>
    </source>
</reference>
<feature type="region of interest" description="Disordered" evidence="1">
    <location>
        <begin position="94"/>
        <end position="113"/>
    </location>
</feature>
<sequence>MRKYGTAALEDINDTEEQVEIENQENTTETHNYTIKNQEDNGSNVASASASMPDPATVSASNELAGFIKVFDTFNNNGLVNFSISSISVVGNSIPGKKRKSDDVDTSDSTNTERDIPVTDALAAFTNSLNDNCELRTTEGKNQYRFATLSSKTESPHKPKLRKTHLDALKNVFHFGTSFSSTNPLTKSEYQACENEQKSNKSLRSLNLVDCLVSLLGDEPFDTYNQMLWSFKPGHSLTPQSEAFLEIIKYSLCSYYLVCRTVPEFTQNHERNHFVENFIPSLMALTKITRFIEVKW</sequence>
<comment type="caution">
    <text evidence="2">The sequence shown here is derived from an EMBL/GenBank/DDBJ whole genome shotgun (WGS) entry which is preliminary data.</text>
</comment>
<feature type="region of interest" description="Disordered" evidence="1">
    <location>
        <begin position="37"/>
        <end position="58"/>
    </location>
</feature>
<evidence type="ECO:0000313" key="3">
    <source>
        <dbReference type="Proteomes" id="UP000603453"/>
    </source>
</evidence>
<keyword evidence="3" id="KW-1185">Reference proteome</keyword>
<dbReference type="EMBL" id="JAEPRD010000011">
    <property type="protein sequence ID" value="KAG2210465.1"/>
    <property type="molecule type" value="Genomic_DNA"/>
</dbReference>
<name>A0A8H7RHE9_9FUNG</name>
<proteinExistence type="predicted"/>
<protein>
    <submittedName>
        <fullName evidence="2">Uncharacterized protein</fullName>
    </submittedName>
</protein>
<evidence type="ECO:0000313" key="2">
    <source>
        <dbReference type="EMBL" id="KAG2210465.1"/>
    </source>
</evidence>
<dbReference type="Proteomes" id="UP000603453">
    <property type="component" value="Unassembled WGS sequence"/>
</dbReference>
<dbReference type="OrthoDB" id="2289105at2759"/>